<keyword evidence="5 6" id="KW-0067">ATP-binding</keyword>
<name>F2U553_SALR5</name>
<evidence type="ECO:0000313" key="8">
    <source>
        <dbReference type="EMBL" id="EGD82769.1"/>
    </source>
</evidence>
<accession>F2U553</accession>
<dbReference type="InterPro" id="IPR050117">
    <property type="entry name" value="MAPK"/>
</dbReference>
<keyword evidence="9" id="KW-1185">Reference proteome</keyword>
<dbReference type="PROSITE" id="PS00107">
    <property type="entry name" value="PROTEIN_KINASE_ATP"/>
    <property type="match status" value="1"/>
</dbReference>
<dbReference type="PROSITE" id="PS01351">
    <property type="entry name" value="MAPK"/>
    <property type="match status" value="1"/>
</dbReference>
<keyword evidence="3 6" id="KW-0547">Nucleotide-binding</keyword>
<evidence type="ECO:0000256" key="1">
    <source>
        <dbReference type="ARBA" id="ARBA00022527"/>
    </source>
</evidence>
<dbReference type="InterPro" id="IPR011009">
    <property type="entry name" value="Kinase-like_dom_sf"/>
</dbReference>
<dbReference type="Proteomes" id="UP000007799">
    <property type="component" value="Unassembled WGS sequence"/>
</dbReference>
<dbReference type="Gene3D" id="1.10.510.10">
    <property type="entry name" value="Transferase(Phosphotransferase) domain 1"/>
    <property type="match status" value="1"/>
</dbReference>
<evidence type="ECO:0000256" key="6">
    <source>
        <dbReference type="PROSITE-ProRule" id="PRU10141"/>
    </source>
</evidence>
<dbReference type="KEGG" id="sre:PTSG_03419"/>
<dbReference type="OMA" id="ADYREHE"/>
<reference evidence="8" key="1">
    <citation type="submission" date="2009-08" db="EMBL/GenBank/DDBJ databases">
        <title>Annotation of Salpingoeca rosetta.</title>
        <authorList>
            <consortium name="The Broad Institute Genome Sequencing Platform"/>
            <person name="Russ C."/>
            <person name="Cuomo C."/>
            <person name="Burger G."/>
            <person name="Gray M.W."/>
            <person name="Holland P.W.H."/>
            <person name="King N."/>
            <person name="Lang F.B.F."/>
            <person name="Roger A.J."/>
            <person name="Ruiz-Trillo I."/>
            <person name="Young S.K."/>
            <person name="Zeng Q."/>
            <person name="Gargeya S."/>
            <person name="Alvarado L."/>
            <person name="Berlin A."/>
            <person name="Chapman S.B."/>
            <person name="Chen Z."/>
            <person name="Freedman E."/>
            <person name="Gellesch M."/>
            <person name="Goldberg J."/>
            <person name="Griggs A."/>
            <person name="Gujja S."/>
            <person name="Heilman E."/>
            <person name="Heiman D."/>
            <person name="Howarth C."/>
            <person name="Mehta T."/>
            <person name="Neiman D."/>
            <person name="Pearson M."/>
            <person name="Roberts A."/>
            <person name="Saif S."/>
            <person name="Shea T."/>
            <person name="Shenoy N."/>
            <person name="Sisk P."/>
            <person name="Stolte C."/>
            <person name="Sykes S."/>
            <person name="White J."/>
            <person name="Yandava C."/>
            <person name="Haas B."/>
            <person name="Nusbaum C."/>
            <person name="Birren B."/>
        </authorList>
    </citation>
    <scope>NUCLEOTIDE SEQUENCE [LARGE SCALE GENOMIC DNA]</scope>
    <source>
        <strain evidence="8">ATCC 50818</strain>
    </source>
</reference>
<dbReference type="InterPro" id="IPR003527">
    <property type="entry name" value="MAP_kinase_CS"/>
</dbReference>
<keyword evidence="4 8" id="KW-0418">Kinase</keyword>
<evidence type="ECO:0000259" key="7">
    <source>
        <dbReference type="PROSITE" id="PS50011"/>
    </source>
</evidence>
<dbReference type="PANTHER" id="PTHR24055">
    <property type="entry name" value="MITOGEN-ACTIVATED PROTEIN KINASE"/>
    <property type="match status" value="1"/>
</dbReference>
<keyword evidence="1" id="KW-0723">Serine/threonine-protein kinase</keyword>
<dbReference type="SUPFAM" id="SSF56112">
    <property type="entry name" value="Protein kinase-like (PK-like)"/>
    <property type="match status" value="1"/>
</dbReference>
<dbReference type="Pfam" id="PF00069">
    <property type="entry name" value="Pkinase"/>
    <property type="match status" value="1"/>
</dbReference>
<dbReference type="PROSITE" id="PS50011">
    <property type="entry name" value="PROTEIN_KINASE_DOM"/>
    <property type="match status" value="1"/>
</dbReference>
<dbReference type="eggNOG" id="KOG0660">
    <property type="taxonomic scope" value="Eukaryota"/>
</dbReference>
<feature type="binding site" evidence="6">
    <location>
        <position position="105"/>
    </location>
    <ligand>
        <name>ATP</name>
        <dbReference type="ChEBI" id="CHEBI:30616"/>
    </ligand>
</feature>
<evidence type="ECO:0000256" key="3">
    <source>
        <dbReference type="ARBA" id="ARBA00022741"/>
    </source>
</evidence>
<organism evidence="9">
    <name type="scientific">Salpingoeca rosetta (strain ATCC 50818 / BSB-021)</name>
    <dbReference type="NCBI Taxonomy" id="946362"/>
    <lineage>
        <taxon>Eukaryota</taxon>
        <taxon>Choanoflagellata</taxon>
        <taxon>Craspedida</taxon>
        <taxon>Salpingoecidae</taxon>
        <taxon>Salpingoeca</taxon>
    </lineage>
</organism>
<dbReference type="InParanoid" id="F2U553"/>
<dbReference type="FunFam" id="1.10.510.10:FF:000624">
    <property type="entry name" value="Mitogen-activated protein kinase"/>
    <property type="match status" value="1"/>
</dbReference>
<dbReference type="EMBL" id="GL832961">
    <property type="protein sequence ID" value="EGD82769.1"/>
    <property type="molecule type" value="Genomic_DNA"/>
</dbReference>
<evidence type="ECO:0000256" key="5">
    <source>
        <dbReference type="ARBA" id="ARBA00022840"/>
    </source>
</evidence>
<gene>
    <name evidence="8" type="ORF">PTSG_03419</name>
</gene>
<dbReference type="InterPro" id="IPR000719">
    <property type="entry name" value="Prot_kinase_dom"/>
</dbReference>
<dbReference type="GO" id="GO:0004707">
    <property type="term" value="F:MAP kinase activity"/>
    <property type="evidence" value="ECO:0007669"/>
    <property type="project" value="InterPro"/>
</dbReference>
<dbReference type="AlphaFoldDB" id="F2U553"/>
<dbReference type="GO" id="GO:0005524">
    <property type="term" value="F:ATP binding"/>
    <property type="evidence" value="ECO:0007669"/>
    <property type="project" value="UniProtKB-UniRule"/>
</dbReference>
<protein>
    <submittedName>
        <fullName evidence="8">CMGC/MAPK/P38 protein kinase</fullName>
    </submittedName>
</protein>
<dbReference type="OrthoDB" id="192887at2759"/>
<dbReference type="RefSeq" id="XP_004996005.1">
    <property type="nucleotide sequence ID" value="XM_004995948.1"/>
</dbReference>
<evidence type="ECO:0000256" key="2">
    <source>
        <dbReference type="ARBA" id="ARBA00022679"/>
    </source>
</evidence>
<dbReference type="SMART" id="SM00220">
    <property type="entry name" value="S_TKc"/>
    <property type="match status" value="1"/>
</dbReference>
<feature type="domain" description="Protein kinase" evidence="7">
    <location>
        <begin position="76"/>
        <end position="348"/>
    </location>
</feature>
<evidence type="ECO:0000256" key="4">
    <source>
        <dbReference type="ARBA" id="ARBA00022777"/>
    </source>
</evidence>
<dbReference type="STRING" id="946362.F2U553"/>
<dbReference type="Gene3D" id="3.30.200.20">
    <property type="entry name" value="Phosphorylase Kinase, domain 1"/>
    <property type="match status" value="1"/>
</dbReference>
<proteinExistence type="predicted"/>
<sequence length="348" mass="39124">MPRFSLHTNKLAPTAASTHRQTLFCPSTHAHTHLSQTHTQTHAHRRTCAMAFQSQAVLVQEPDSQVVWHLPALVIPESVQFLGGGTFGRVVGVNTSNGGQFAVKKFTNPFQDATFALRTYREICILRHLSRNGCPHVLQYIGTYSPQPEDVPLQELYVVTEKCDSDLRTVLRHNKLTVPHIQLITYRILCGLYFIHSAGVIHRDLKPENVAIFEDCSVRIIDMGLSRGRNGGNDTPYVQTRFYRAPEVVALCEYDQSADVWSFGCILCECFGSNIPFPGRNTPEQFYEIFRKIGTPPQSFLDHVPTDAVRTHIASLGQRPRQAIQEFVPTATPEAADLLDSIFVYYKA</sequence>
<keyword evidence="2" id="KW-0808">Transferase</keyword>
<evidence type="ECO:0000313" key="9">
    <source>
        <dbReference type="Proteomes" id="UP000007799"/>
    </source>
</evidence>
<dbReference type="InterPro" id="IPR017441">
    <property type="entry name" value="Protein_kinase_ATP_BS"/>
</dbReference>
<dbReference type="GeneID" id="16076592"/>